<dbReference type="GO" id="GO:0003723">
    <property type="term" value="F:RNA binding"/>
    <property type="evidence" value="ECO:0007669"/>
    <property type="project" value="UniProtKB-UniRule"/>
</dbReference>
<dbReference type="FunFam" id="3.40.50.720:FF:000147">
    <property type="entry name" value="Reticulon-4-interacting protein 1 homolog, mitochondrial"/>
    <property type="match status" value="1"/>
</dbReference>
<organism evidence="16 17">
    <name type="scientific">Anopheles quadriannulatus</name>
    <name type="common">Mosquito</name>
    <dbReference type="NCBI Taxonomy" id="34691"/>
    <lineage>
        <taxon>Eukaryota</taxon>
        <taxon>Metazoa</taxon>
        <taxon>Ecdysozoa</taxon>
        <taxon>Arthropoda</taxon>
        <taxon>Hexapoda</taxon>
        <taxon>Insecta</taxon>
        <taxon>Pterygota</taxon>
        <taxon>Neoptera</taxon>
        <taxon>Endopterygota</taxon>
        <taxon>Diptera</taxon>
        <taxon>Nematocera</taxon>
        <taxon>Culicoidea</taxon>
        <taxon>Culicidae</taxon>
        <taxon>Anophelinae</taxon>
        <taxon>Anopheles</taxon>
    </lineage>
</organism>
<dbReference type="GO" id="GO:0016705">
    <property type="term" value="F:oxidoreductase activity, acting on paired donors, with incorporation or reduction of molecular oxygen"/>
    <property type="evidence" value="ECO:0007669"/>
    <property type="project" value="InterPro"/>
</dbReference>
<feature type="domain" description="Fe2OG dioxygenase" evidence="15">
    <location>
        <begin position="890"/>
        <end position="994"/>
    </location>
</feature>
<evidence type="ECO:0000256" key="4">
    <source>
        <dbReference type="ARBA" id="ARBA00010371"/>
    </source>
</evidence>
<keyword evidence="11" id="KW-0496">Mitochondrion</keyword>
<protein>
    <recommendedName>
        <fullName evidence="18">RRM domain-containing protein</fullName>
    </recommendedName>
</protein>
<dbReference type="GO" id="GO:0005739">
    <property type="term" value="C:mitochondrion"/>
    <property type="evidence" value="ECO:0007669"/>
    <property type="project" value="UniProtKB-SubCell"/>
</dbReference>
<dbReference type="InterPro" id="IPR006620">
    <property type="entry name" value="Pro_4_hyd_alph"/>
</dbReference>
<keyword evidence="7" id="KW-0809">Transit peptide</keyword>
<name>A0A182WYK5_ANOQN</name>
<feature type="region of interest" description="Disordered" evidence="13">
    <location>
        <begin position="684"/>
        <end position="724"/>
    </location>
</feature>
<reference evidence="16" key="1">
    <citation type="submission" date="2020-05" db="UniProtKB">
        <authorList>
            <consortium name="EnsemblMetazoa"/>
        </authorList>
    </citation>
    <scope>IDENTIFICATION</scope>
    <source>
        <strain evidence="16">SANGQUA</strain>
    </source>
</reference>
<feature type="domain" description="RRM" evidence="14">
    <location>
        <begin position="131"/>
        <end position="204"/>
    </location>
</feature>
<evidence type="ECO:0000313" key="17">
    <source>
        <dbReference type="Proteomes" id="UP000076407"/>
    </source>
</evidence>
<feature type="region of interest" description="Disordered" evidence="13">
    <location>
        <begin position="288"/>
        <end position="308"/>
    </location>
</feature>
<dbReference type="InterPro" id="IPR037397">
    <property type="entry name" value="RTN4IP1"/>
</dbReference>
<dbReference type="InterPro" id="IPR039210">
    <property type="entry name" value="OGFOD3"/>
</dbReference>
<dbReference type="Pfam" id="PF00076">
    <property type="entry name" value="RRM_1"/>
    <property type="match status" value="1"/>
</dbReference>
<dbReference type="Gene3D" id="3.40.50.720">
    <property type="entry name" value="NAD(P)-binding Rossmann-like Domain"/>
    <property type="match status" value="1"/>
</dbReference>
<dbReference type="InterPro" id="IPR044862">
    <property type="entry name" value="Pro_4_hyd_alph_FE2OG_OXY"/>
</dbReference>
<evidence type="ECO:0000256" key="2">
    <source>
        <dbReference type="ARBA" id="ARBA00004173"/>
    </source>
</evidence>
<dbReference type="GO" id="GO:0031418">
    <property type="term" value="F:L-ascorbic acid binding"/>
    <property type="evidence" value="ECO:0007669"/>
    <property type="project" value="InterPro"/>
</dbReference>
<dbReference type="Pfam" id="PF13602">
    <property type="entry name" value="ADH_zinc_N_2"/>
    <property type="match status" value="1"/>
</dbReference>
<dbReference type="Gene3D" id="3.30.70.330">
    <property type="match status" value="1"/>
</dbReference>
<evidence type="ECO:0000256" key="9">
    <source>
        <dbReference type="ARBA" id="ARBA00023002"/>
    </source>
</evidence>
<evidence type="ECO:0000256" key="13">
    <source>
        <dbReference type="SAM" id="MobiDB-lite"/>
    </source>
</evidence>
<feature type="compositionally biased region" description="Basic and acidic residues" evidence="13">
    <location>
        <begin position="83"/>
        <end position="97"/>
    </location>
</feature>
<dbReference type="GO" id="GO:0051213">
    <property type="term" value="F:dioxygenase activity"/>
    <property type="evidence" value="ECO:0007669"/>
    <property type="project" value="UniProtKB-KW"/>
</dbReference>
<keyword evidence="8" id="KW-0223">Dioxygenase</keyword>
<evidence type="ECO:0000256" key="12">
    <source>
        <dbReference type="PROSITE-ProRule" id="PRU00176"/>
    </source>
</evidence>
<feature type="compositionally biased region" description="Low complexity" evidence="13">
    <location>
        <begin position="288"/>
        <end position="300"/>
    </location>
</feature>
<dbReference type="Pfam" id="PF08240">
    <property type="entry name" value="ADH_N"/>
    <property type="match status" value="1"/>
</dbReference>
<evidence type="ECO:0000256" key="8">
    <source>
        <dbReference type="ARBA" id="ARBA00022964"/>
    </source>
</evidence>
<dbReference type="InterPro" id="IPR035979">
    <property type="entry name" value="RBD_domain_sf"/>
</dbReference>
<proteinExistence type="inferred from homology"/>
<evidence type="ECO:0000256" key="6">
    <source>
        <dbReference type="ARBA" id="ARBA00022884"/>
    </source>
</evidence>
<dbReference type="GO" id="GO:0005506">
    <property type="term" value="F:iron ion binding"/>
    <property type="evidence" value="ECO:0007669"/>
    <property type="project" value="InterPro"/>
</dbReference>
<dbReference type="SUPFAM" id="SSF51735">
    <property type="entry name" value="NAD(P)-binding Rossmann-fold domains"/>
    <property type="match status" value="1"/>
</dbReference>
<dbReference type="InterPro" id="IPR012677">
    <property type="entry name" value="Nucleotide-bd_a/b_plait_sf"/>
</dbReference>
<dbReference type="PROSITE" id="PS50102">
    <property type="entry name" value="RRM"/>
    <property type="match status" value="1"/>
</dbReference>
<dbReference type="SMART" id="SM00702">
    <property type="entry name" value="P4Hc"/>
    <property type="match status" value="1"/>
</dbReference>
<evidence type="ECO:0000256" key="10">
    <source>
        <dbReference type="ARBA" id="ARBA00023004"/>
    </source>
</evidence>
<dbReference type="EnsemblMetazoa" id="AQUA002616-RA">
    <property type="protein sequence ID" value="AQUA002616-PA"/>
    <property type="gene ID" value="AQUA002616"/>
</dbReference>
<dbReference type="InterPro" id="IPR005123">
    <property type="entry name" value="Oxoglu/Fe-dep_dioxygenase_dom"/>
</dbReference>
<dbReference type="InterPro" id="IPR000504">
    <property type="entry name" value="RRM_dom"/>
</dbReference>
<dbReference type="SUPFAM" id="SSF50129">
    <property type="entry name" value="GroES-like"/>
    <property type="match status" value="1"/>
</dbReference>
<evidence type="ECO:0000256" key="3">
    <source>
        <dbReference type="ARBA" id="ARBA00007879"/>
    </source>
</evidence>
<dbReference type="AlphaFoldDB" id="A0A182WYK5"/>
<dbReference type="PANTHER" id="PTHR14650:SF1">
    <property type="entry name" value="2-OXOGLUTARATE AND IRON-DEPENDENT OXYGENASE DOMAIN-CONTAINING PROTEIN 3"/>
    <property type="match status" value="1"/>
</dbReference>
<evidence type="ECO:0000259" key="15">
    <source>
        <dbReference type="PROSITE" id="PS51471"/>
    </source>
</evidence>
<dbReference type="STRING" id="34691.A0A182WYK5"/>
<evidence type="ECO:0000256" key="11">
    <source>
        <dbReference type="ARBA" id="ARBA00023128"/>
    </source>
</evidence>
<evidence type="ECO:0008006" key="18">
    <source>
        <dbReference type="Google" id="ProtNLM"/>
    </source>
</evidence>
<comment type="cofactor">
    <cofactor evidence="1">
        <name>L-ascorbate</name>
        <dbReference type="ChEBI" id="CHEBI:38290"/>
    </cofactor>
</comment>
<dbReference type="Gene3D" id="3.90.180.10">
    <property type="entry name" value="Medium-chain alcohol dehydrogenases, catalytic domain"/>
    <property type="match status" value="1"/>
</dbReference>
<keyword evidence="5" id="KW-0479">Metal-binding</keyword>
<keyword evidence="10" id="KW-0408">Iron</keyword>
<evidence type="ECO:0000256" key="5">
    <source>
        <dbReference type="ARBA" id="ARBA00022723"/>
    </source>
</evidence>
<sequence>QRQRQQHRYSQQKHVRNPPHRFHPETVHRISTEMGKRKSQTPAPAAYGNDSDGSDYEVEWQVKPTPPKVTKAEQFPLPAQVAKKLEKSGRRGRKDSSSDDESLPETGEGLPTLTTAQIDAILQTIKNNKRLVLLVKNVNFSTAKEEIAEHFDQAGRVKGVRIPKHRSSGFAFVEMQNADGFQKAFLLDGSYLDGRKISVNLSESGNKKSATRIQLLEKKNAEILKLRKNNRKSVKAAEISLVPDPAKLQKKGKMVLTNCIRFTATAAGKFGQRELLCNIRSLATATVASTPSTNSTSSPSGWEQQRRQHASYGKMSGWQIHAYGVPQEEIQFSDGIKMPILKSPTQLLVRVKAASVNPIDVAMINGYGASVLNAMRCKDGGIEFPLVLGRDFCGEIVQKGLGISSRELEVGDEVWGVVPVHLQGCHADYVVVEKYCLFKKPSNLSKIDASAILYAGLTAWSGLYITGHLGDLLGAISPVGGGAGKKVLVLGAAGGVGTLAVQMLLAEGVEVFATCSPDAMQMVNNLGVKYVLDYTDPAHVQNVASVGRFDIVLDCAGKGTEYANEVPWLYDQYITFNSPVLKNIDADGFAAGMYQNALNLVRNNAAALSTRQGLVKWGYFVPAPQGIAYLQRLAEKGKLLPVVEKVFPYAGTPEAYERVAQKHLRGKGGVKNPLPFLGENVAMSDGSGGGSVRQRKKSSGDGTGSRARKSKATSSTASGSSPSAAQQHQMWARIVLMVGIAAIVYFTTFRTREKKFATQREVLELRTQPLDCSRPYLEEISKFAGCIPNRCGRFVSDKIVSPAEAGILLDLARAGFALGQSAGGASILDLHSGALSKGTQFVNVYRLPEAKQLFTSQHINVYRHVKAKVQQAVAENFRLSADALHLTHPTFFSRLTNATAKTIHDEYWHEHVDKETYNSFHYTTLLYLTDYGKDFTGGRFVFIDNEGKHNRTHVYIEPKRARVSGFTSGAENMHHVEQVTGGVRYAITISFTCDREYAMADPKFALDDDEDDQNAEERPAEP</sequence>
<feature type="compositionally biased region" description="Basic residues" evidence="13">
    <location>
        <begin position="1"/>
        <end position="21"/>
    </location>
</feature>
<dbReference type="InterPro" id="IPR036291">
    <property type="entry name" value="NAD(P)-bd_dom_sf"/>
</dbReference>
<keyword evidence="6 12" id="KW-0694">RNA-binding</keyword>
<dbReference type="Proteomes" id="UP000076407">
    <property type="component" value="Unassembled WGS sequence"/>
</dbReference>
<dbReference type="CDD" id="cd08248">
    <property type="entry name" value="RTN4I1"/>
    <property type="match status" value="1"/>
</dbReference>
<comment type="similarity">
    <text evidence="3">Belongs to the alkB family.</text>
</comment>
<evidence type="ECO:0000259" key="14">
    <source>
        <dbReference type="PROSITE" id="PS50102"/>
    </source>
</evidence>
<dbReference type="VEuPathDB" id="VectorBase:AQUA002616"/>
<dbReference type="PROSITE" id="PS51471">
    <property type="entry name" value="FE2OG_OXY"/>
    <property type="match status" value="1"/>
</dbReference>
<comment type="subcellular location">
    <subcellularLocation>
        <location evidence="2">Mitochondrion</location>
    </subcellularLocation>
</comment>
<dbReference type="InterPro" id="IPR013154">
    <property type="entry name" value="ADH-like_N"/>
</dbReference>
<evidence type="ECO:0000256" key="1">
    <source>
        <dbReference type="ARBA" id="ARBA00001961"/>
    </source>
</evidence>
<feature type="compositionally biased region" description="Basic and acidic residues" evidence="13">
    <location>
        <begin position="22"/>
        <end position="36"/>
    </location>
</feature>
<dbReference type="PANTHER" id="PTHR14650">
    <property type="entry name" value="PROLYL HYDROXYLASE-RELATED"/>
    <property type="match status" value="1"/>
</dbReference>
<dbReference type="Gene3D" id="2.60.120.620">
    <property type="entry name" value="q2cbj1_9rhob like domain"/>
    <property type="match status" value="1"/>
</dbReference>
<comment type="similarity">
    <text evidence="4">Belongs to the zinc-containing alcohol dehydrogenase family. Quinone oxidoreductase subfamily.</text>
</comment>
<feature type="compositionally biased region" description="Low complexity" evidence="13">
    <location>
        <begin position="712"/>
        <end position="724"/>
    </location>
</feature>
<evidence type="ECO:0000256" key="7">
    <source>
        <dbReference type="ARBA" id="ARBA00022946"/>
    </source>
</evidence>
<dbReference type="SMART" id="SM00829">
    <property type="entry name" value="PKS_ER"/>
    <property type="match status" value="1"/>
</dbReference>
<dbReference type="InterPro" id="IPR011032">
    <property type="entry name" value="GroES-like_sf"/>
</dbReference>
<dbReference type="SMART" id="SM00360">
    <property type="entry name" value="RRM"/>
    <property type="match status" value="1"/>
</dbReference>
<dbReference type="GO" id="GO:0016020">
    <property type="term" value="C:membrane"/>
    <property type="evidence" value="ECO:0007669"/>
    <property type="project" value="TreeGrafter"/>
</dbReference>
<accession>A0A182WYK5</accession>
<dbReference type="InterPro" id="IPR020843">
    <property type="entry name" value="ER"/>
</dbReference>
<keyword evidence="9" id="KW-0560">Oxidoreductase</keyword>
<evidence type="ECO:0000313" key="16">
    <source>
        <dbReference type="EnsemblMetazoa" id="AQUA002616-PA"/>
    </source>
</evidence>
<feature type="region of interest" description="Disordered" evidence="13">
    <location>
        <begin position="1"/>
        <end position="111"/>
    </location>
</feature>
<dbReference type="Pfam" id="PF13640">
    <property type="entry name" value="2OG-FeII_Oxy_3"/>
    <property type="match status" value="1"/>
</dbReference>
<dbReference type="SUPFAM" id="SSF54928">
    <property type="entry name" value="RNA-binding domain, RBD"/>
    <property type="match status" value="1"/>
</dbReference>
<keyword evidence="17" id="KW-1185">Reference proteome</keyword>